<evidence type="ECO:0000313" key="3">
    <source>
        <dbReference type="Proteomes" id="UP000535543"/>
    </source>
</evidence>
<dbReference type="Proteomes" id="UP000535543">
    <property type="component" value="Unassembled WGS sequence"/>
</dbReference>
<gene>
    <name evidence="2" type="ORF">FGL95_19815</name>
</gene>
<protein>
    <submittedName>
        <fullName evidence="2">Uncharacterized protein</fullName>
    </submittedName>
</protein>
<comment type="caution">
    <text evidence="2">The sequence shown here is derived from an EMBL/GenBank/DDBJ whole genome shotgun (WGS) entry which is preliminary data.</text>
</comment>
<sequence length="76" mass="8502">MTSSSYQTDSLLRCFGNRSMASFSTSARRDDFSRSAGDDFERLRRTADRAMYADKRRKGVVAAPRKRTKATAAGTE</sequence>
<dbReference type="EMBL" id="VCQU01000007">
    <property type="protein sequence ID" value="NMN97289.1"/>
    <property type="molecule type" value="Genomic_DNA"/>
</dbReference>
<feature type="region of interest" description="Disordered" evidence="1">
    <location>
        <begin position="55"/>
        <end position="76"/>
    </location>
</feature>
<reference evidence="2 3" key="2">
    <citation type="submission" date="2020-06" db="EMBL/GenBank/DDBJ databases">
        <title>Antribacter stalactiti gen. nov., sp. nov., a new member of the family Nacardiaceae isolated from a cave.</title>
        <authorList>
            <person name="Kim I.S."/>
        </authorList>
    </citation>
    <scope>NUCLEOTIDE SEQUENCE [LARGE SCALE GENOMIC DNA]</scope>
    <source>
        <strain evidence="2 3">YC2-7</strain>
    </source>
</reference>
<proteinExistence type="predicted"/>
<accession>A0A848KG67</accession>
<dbReference type="RefSeq" id="WP_169590048.1">
    <property type="nucleotide sequence ID" value="NZ_VCQU01000007.1"/>
</dbReference>
<keyword evidence="3" id="KW-1185">Reference proteome</keyword>
<reference evidence="2 3" key="1">
    <citation type="submission" date="2019-05" db="EMBL/GenBank/DDBJ databases">
        <authorList>
            <person name="Lee S.D."/>
        </authorList>
    </citation>
    <scope>NUCLEOTIDE SEQUENCE [LARGE SCALE GENOMIC DNA]</scope>
    <source>
        <strain evidence="2 3">YC2-7</strain>
    </source>
</reference>
<name>A0A848KG67_9NOCA</name>
<evidence type="ECO:0000256" key="1">
    <source>
        <dbReference type="SAM" id="MobiDB-lite"/>
    </source>
</evidence>
<evidence type="ECO:0000313" key="2">
    <source>
        <dbReference type="EMBL" id="NMN97289.1"/>
    </source>
</evidence>
<feature type="compositionally biased region" description="Basic residues" evidence="1">
    <location>
        <begin position="55"/>
        <end position="69"/>
    </location>
</feature>
<dbReference type="AlphaFoldDB" id="A0A848KG67"/>
<organism evidence="2 3">
    <name type="scientific">Antrihabitans stalactiti</name>
    <dbReference type="NCBI Taxonomy" id="2584121"/>
    <lineage>
        <taxon>Bacteria</taxon>
        <taxon>Bacillati</taxon>
        <taxon>Actinomycetota</taxon>
        <taxon>Actinomycetes</taxon>
        <taxon>Mycobacteriales</taxon>
        <taxon>Nocardiaceae</taxon>
        <taxon>Antrihabitans</taxon>
    </lineage>
</organism>